<comment type="caution">
    <text evidence="2">The sequence shown here is derived from an EMBL/GenBank/DDBJ whole genome shotgun (WGS) entry which is preliminary data.</text>
</comment>
<dbReference type="AlphaFoldDB" id="A0AAN6A5Y6"/>
<feature type="transmembrane region" description="Helical" evidence="1">
    <location>
        <begin position="50"/>
        <end position="73"/>
    </location>
</feature>
<proteinExistence type="predicted"/>
<dbReference type="Proteomes" id="UP000878956">
    <property type="component" value="Unassembled WGS sequence"/>
</dbReference>
<reference evidence="2" key="1">
    <citation type="journal article" date="2018" name="Genome Biol.">
        <title>SKESA: strategic k-mer extension for scrupulous assemblies.</title>
        <authorList>
            <person name="Souvorov A."/>
            <person name="Agarwala R."/>
            <person name="Lipman D.J."/>
        </authorList>
    </citation>
    <scope>NUCLEOTIDE SEQUENCE</scope>
    <source>
        <strain evidence="2">HN1000</strain>
    </source>
</reference>
<evidence type="ECO:0000313" key="3">
    <source>
        <dbReference type="Proteomes" id="UP000878956"/>
    </source>
</evidence>
<gene>
    <name evidence="2" type="ORF">KRM00_002034</name>
</gene>
<keyword evidence="1" id="KW-0812">Transmembrane</keyword>
<sequence length="275" mass="32276">MKTEVVIKLLKEYRFKLDIIELKELTLCIYIALLSIGFGVFHLLYKMLNFNMIISIIISLSITLPLSQLDIIFSTLKTFKEKKYKEIDDKFFYKILVFNDIMKNDPKLFNINTYLYKIWNDEINEMSKFTQFLEGKYKIITLILYNANIIRVEPSLLDNYFKLEDFLLTLRNLILRCMSDKTSLCENDTRTIFKRACVISYSEGLTGMIPDLLDEWLLIALDYLSKNNFKLSNDLIKAFDNIEKLSVNLNQKDSKTQNEGSCFLKLTESITSDLL</sequence>
<keyword evidence="1" id="KW-0472">Membrane</keyword>
<reference evidence="2" key="2">
    <citation type="submission" date="2021-06" db="EMBL/GenBank/DDBJ databases">
        <authorList>
            <consortium name="NCBI Pathogen Detection Project"/>
        </authorList>
    </citation>
    <scope>NUCLEOTIDE SEQUENCE</scope>
    <source>
        <strain evidence="2">HN1000</strain>
    </source>
</reference>
<organism evidence="2 3">
    <name type="scientific">Clostridioides difficile</name>
    <name type="common">Peptoclostridium difficile</name>
    <dbReference type="NCBI Taxonomy" id="1496"/>
    <lineage>
        <taxon>Bacteria</taxon>
        <taxon>Bacillati</taxon>
        <taxon>Bacillota</taxon>
        <taxon>Clostridia</taxon>
        <taxon>Peptostreptococcales</taxon>
        <taxon>Peptostreptococcaceae</taxon>
        <taxon>Clostridioides</taxon>
    </lineage>
</organism>
<evidence type="ECO:0000256" key="1">
    <source>
        <dbReference type="SAM" id="Phobius"/>
    </source>
</evidence>
<name>A0AAN6A5Y6_CLODI</name>
<dbReference type="EMBL" id="DAEPXK010000019">
    <property type="protein sequence ID" value="HBH1542550.1"/>
    <property type="molecule type" value="Genomic_DNA"/>
</dbReference>
<protein>
    <submittedName>
        <fullName evidence="2">Uncharacterized protein</fullName>
    </submittedName>
</protein>
<feature type="transmembrane region" description="Helical" evidence="1">
    <location>
        <begin position="25"/>
        <end position="44"/>
    </location>
</feature>
<evidence type="ECO:0000313" key="2">
    <source>
        <dbReference type="EMBL" id="HBH1542550.1"/>
    </source>
</evidence>
<accession>A0AAN6A5Y6</accession>
<keyword evidence="1" id="KW-1133">Transmembrane helix</keyword>